<gene>
    <name evidence="2" type="ORF">AO382_1326</name>
</gene>
<organism evidence="2 3">
    <name type="scientific">Moraxella catarrhalis</name>
    <name type="common">Branhamella catarrhalis</name>
    <dbReference type="NCBI Taxonomy" id="480"/>
    <lineage>
        <taxon>Bacteria</taxon>
        <taxon>Pseudomonadati</taxon>
        <taxon>Pseudomonadota</taxon>
        <taxon>Gammaproteobacteria</taxon>
        <taxon>Moraxellales</taxon>
        <taxon>Moraxellaceae</taxon>
        <taxon>Moraxella</taxon>
    </lineage>
</organism>
<protein>
    <recommendedName>
        <fullName evidence="1">GmrSD restriction endonucleases N-terminal domain-containing protein</fullName>
    </recommendedName>
</protein>
<reference evidence="2 3" key="1">
    <citation type="journal article" date="2016" name="Genome Biol. Evol.">
        <title>Comparative Genomic Analyses of the Moraxella catarrhalis Serosensitive and Seroresistant Lineages Demonstrate Their Independent Evolution.</title>
        <authorList>
            <person name="Earl J.P."/>
            <person name="de Vries S.P."/>
            <person name="Ahmed A."/>
            <person name="Powell E."/>
            <person name="Schultz M.P."/>
            <person name="Hermans P.W."/>
            <person name="Hill D.J."/>
            <person name="Zhou Z."/>
            <person name="Constantinidou C.I."/>
            <person name="Hu F.Z."/>
            <person name="Bootsma H.J."/>
            <person name="Ehrlich G.D."/>
        </authorList>
    </citation>
    <scope>NUCLEOTIDE SEQUENCE [LARGE SCALE GENOMIC DNA]</scope>
    <source>
        <strain evidence="2 3">Z7574</strain>
    </source>
</reference>
<dbReference type="Pfam" id="PF03235">
    <property type="entry name" value="GmrSD_N"/>
    <property type="match status" value="1"/>
</dbReference>
<name>A0A7Z0UYD3_MORCA</name>
<dbReference type="InterPro" id="IPR004919">
    <property type="entry name" value="GmrSD_N"/>
</dbReference>
<evidence type="ECO:0000259" key="1">
    <source>
        <dbReference type="Pfam" id="PF03235"/>
    </source>
</evidence>
<dbReference type="EMBL" id="LXHE01000013">
    <property type="protein sequence ID" value="OAV00593.1"/>
    <property type="molecule type" value="Genomic_DNA"/>
</dbReference>
<evidence type="ECO:0000313" key="3">
    <source>
        <dbReference type="Proteomes" id="UP000078446"/>
    </source>
</evidence>
<proteinExistence type="predicted"/>
<accession>A0A7Z0UYD3</accession>
<dbReference type="AlphaFoldDB" id="A0A7Z0UYD3"/>
<feature type="domain" description="GmrSD restriction endonucleases N-terminal" evidence="1">
    <location>
        <begin position="13"/>
        <end position="113"/>
    </location>
</feature>
<sequence>MMTTSILKLLAIQDIHDKQFFIPHYQRGYRWTKTQVKQLLDDIEQFTPTYLNARGALSFYCLQPVVVKAMDTAEKQLHNLEGEWYEVIDGQQRLTTIFLIIQGINEFWKGKKSSLSSNLLMKLEKKAQTF</sequence>
<dbReference type="Proteomes" id="UP000078446">
    <property type="component" value="Unassembled WGS sequence"/>
</dbReference>
<dbReference type="PANTHER" id="PTHR35149">
    <property type="entry name" value="SLL5132 PROTEIN"/>
    <property type="match status" value="1"/>
</dbReference>
<dbReference type="PANTHER" id="PTHR35149:SF2">
    <property type="entry name" value="DUF262 DOMAIN-CONTAINING PROTEIN"/>
    <property type="match status" value="1"/>
</dbReference>
<evidence type="ECO:0000313" key="2">
    <source>
        <dbReference type="EMBL" id="OAV00593.1"/>
    </source>
</evidence>
<comment type="caution">
    <text evidence="2">The sequence shown here is derived from an EMBL/GenBank/DDBJ whole genome shotgun (WGS) entry which is preliminary data.</text>
</comment>